<feature type="domain" description="B3/B4 tRNA-binding" evidence="1">
    <location>
        <begin position="64"/>
        <end position="212"/>
    </location>
</feature>
<dbReference type="STRING" id="1642646.ING2E5A_1066"/>
<accession>A0A1G4G5U4</accession>
<evidence type="ECO:0000313" key="2">
    <source>
        <dbReference type="EMBL" id="SCM56834.1"/>
    </source>
</evidence>
<dbReference type="InterPro" id="IPR020825">
    <property type="entry name" value="Phe-tRNA_synthase-like_B3/B4"/>
</dbReference>
<evidence type="ECO:0000259" key="1">
    <source>
        <dbReference type="SMART" id="SM00873"/>
    </source>
</evidence>
<dbReference type="PANTHER" id="PTHR39209:SF2">
    <property type="entry name" value="CYTOPLASMIC PROTEIN"/>
    <property type="match status" value="1"/>
</dbReference>
<dbReference type="Pfam" id="PF03483">
    <property type="entry name" value="B3_4"/>
    <property type="match status" value="1"/>
</dbReference>
<dbReference type="GO" id="GO:0003723">
    <property type="term" value="F:RNA binding"/>
    <property type="evidence" value="ECO:0007669"/>
    <property type="project" value="InterPro"/>
</dbReference>
<dbReference type="GO" id="GO:0004826">
    <property type="term" value="F:phenylalanine-tRNA ligase activity"/>
    <property type="evidence" value="ECO:0007669"/>
    <property type="project" value="InterPro"/>
</dbReference>
<organism evidence="2 3">
    <name type="scientific">Petrimonas mucosa</name>
    <dbReference type="NCBI Taxonomy" id="1642646"/>
    <lineage>
        <taxon>Bacteria</taxon>
        <taxon>Pseudomonadati</taxon>
        <taxon>Bacteroidota</taxon>
        <taxon>Bacteroidia</taxon>
        <taxon>Bacteroidales</taxon>
        <taxon>Dysgonomonadaceae</taxon>
        <taxon>Petrimonas</taxon>
    </lineage>
</organism>
<dbReference type="EMBL" id="LT608328">
    <property type="protein sequence ID" value="SCM56834.1"/>
    <property type="molecule type" value="Genomic_DNA"/>
</dbReference>
<dbReference type="PANTHER" id="PTHR39209">
    <property type="match status" value="1"/>
</dbReference>
<dbReference type="Gene3D" id="3.50.40.10">
    <property type="entry name" value="Phenylalanyl-trna Synthetase, Chain B, domain 3"/>
    <property type="match status" value="1"/>
</dbReference>
<dbReference type="RefSeq" id="WP_071136474.1">
    <property type="nucleotide sequence ID" value="NZ_DUQN01000126.1"/>
</dbReference>
<proteinExistence type="predicted"/>
<protein>
    <recommendedName>
        <fullName evidence="1">B3/B4 tRNA-binding domain-containing protein</fullName>
    </recommendedName>
</protein>
<dbReference type="Proteomes" id="UP000178485">
    <property type="component" value="Chromosome i"/>
</dbReference>
<dbReference type="AlphaFoldDB" id="A0A1G4G5U4"/>
<dbReference type="KEGG" id="pmuc:ING2E5A_1066"/>
<dbReference type="SUPFAM" id="SSF56037">
    <property type="entry name" value="PheT/TilS domain"/>
    <property type="match status" value="1"/>
</dbReference>
<reference evidence="2 3" key="1">
    <citation type="submission" date="2016-08" db="EMBL/GenBank/DDBJ databases">
        <authorList>
            <person name="Seilhamer J.J."/>
        </authorList>
    </citation>
    <scope>NUCLEOTIDE SEQUENCE [LARGE SCALE GENOMIC DNA]</scope>
    <source>
        <strain evidence="2">ING2-E5A</strain>
    </source>
</reference>
<dbReference type="InterPro" id="IPR005146">
    <property type="entry name" value="B3/B4_tRNA-bd"/>
</dbReference>
<keyword evidence="3" id="KW-1185">Reference proteome</keyword>
<name>A0A1G4G5U4_9BACT</name>
<gene>
    <name evidence="2" type="ORF">ING2E5A_1066</name>
</gene>
<sequence length="224" mass="25208">MNEVKLTVSNEILRVCPQFCLSAIRCKVKNTPHNNQLWEELEAFSAEFRSRYSMEEINKREAILATRQAYKKLGKDPNRYRPSAEALCRRIMKGNSLYPIDTLVDLINLVSLKTGYSIGGFDLDQIRGNLELGVGMAGERFEAIGRGLLNIEGLPVYRDEMGGIGTPTSDEERTKITAETTHLLMIINGYSGRKGLPEATSYSVELLKKYAEAREITIFSSTEF</sequence>
<dbReference type="SMART" id="SM00873">
    <property type="entry name" value="B3_4"/>
    <property type="match status" value="1"/>
</dbReference>
<evidence type="ECO:0000313" key="3">
    <source>
        <dbReference type="Proteomes" id="UP000178485"/>
    </source>
</evidence>